<keyword evidence="5 8" id="KW-0067">ATP-binding</keyword>
<dbReference type="CDD" id="cd02020">
    <property type="entry name" value="CMPK"/>
    <property type="match status" value="1"/>
</dbReference>
<dbReference type="EC" id="2.7.4.25" evidence="8"/>
<dbReference type="GO" id="GO:0036431">
    <property type="term" value="F:dCMP kinase activity"/>
    <property type="evidence" value="ECO:0007669"/>
    <property type="project" value="InterPro"/>
</dbReference>
<dbReference type="InterPro" id="IPR011994">
    <property type="entry name" value="Cytidylate_kinase_dom"/>
</dbReference>
<dbReference type="AlphaFoldDB" id="A0A1G4W8A3"/>
<dbReference type="EMBL" id="FMTY01000009">
    <property type="protein sequence ID" value="SCX18385.1"/>
    <property type="molecule type" value="Genomic_DNA"/>
</dbReference>
<comment type="catalytic activity">
    <reaction evidence="7 8">
        <text>CMP + ATP = CDP + ADP</text>
        <dbReference type="Rhea" id="RHEA:11600"/>
        <dbReference type="ChEBI" id="CHEBI:30616"/>
        <dbReference type="ChEBI" id="CHEBI:58069"/>
        <dbReference type="ChEBI" id="CHEBI:60377"/>
        <dbReference type="ChEBI" id="CHEBI:456216"/>
        <dbReference type="EC" id="2.7.4.25"/>
    </reaction>
</comment>
<dbReference type="Pfam" id="PF02224">
    <property type="entry name" value="Cytidylate_kin"/>
    <property type="match status" value="1"/>
</dbReference>
<keyword evidence="8" id="KW-0963">Cytoplasm</keyword>
<dbReference type="GO" id="GO:0006220">
    <property type="term" value="P:pyrimidine nucleotide metabolic process"/>
    <property type="evidence" value="ECO:0007669"/>
    <property type="project" value="UniProtKB-UniRule"/>
</dbReference>
<dbReference type="GO" id="GO:0005829">
    <property type="term" value="C:cytosol"/>
    <property type="evidence" value="ECO:0007669"/>
    <property type="project" value="TreeGrafter"/>
</dbReference>
<dbReference type="PANTHER" id="PTHR21299">
    <property type="entry name" value="CYTIDYLATE KINASE/PANTOATE-BETA-ALANINE LIGASE"/>
    <property type="match status" value="1"/>
</dbReference>
<proteinExistence type="inferred from homology"/>
<dbReference type="InterPro" id="IPR003136">
    <property type="entry name" value="Cytidylate_kin"/>
</dbReference>
<reference evidence="10 11" key="1">
    <citation type="submission" date="2016-10" db="EMBL/GenBank/DDBJ databases">
        <authorList>
            <person name="de Groot N.N."/>
        </authorList>
    </citation>
    <scope>NUCLEOTIDE SEQUENCE [LARGE SCALE GENOMIC DNA]</scope>
    <source>
        <strain evidence="10 11">CGMCC 1.3801</strain>
    </source>
</reference>
<dbReference type="SUPFAM" id="SSF52540">
    <property type="entry name" value="P-loop containing nucleoside triphosphate hydrolases"/>
    <property type="match status" value="1"/>
</dbReference>
<evidence type="ECO:0000259" key="9">
    <source>
        <dbReference type="Pfam" id="PF02224"/>
    </source>
</evidence>
<keyword evidence="2 8" id="KW-0808">Transferase</keyword>
<feature type="binding site" evidence="8">
    <location>
        <begin position="19"/>
        <end position="27"/>
    </location>
    <ligand>
        <name>ATP</name>
        <dbReference type="ChEBI" id="CHEBI:30616"/>
    </ligand>
</feature>
<dbReference type="GO" id="GO:0005524">
    <property type="term" value="F:ATP binding"/>
    <property type="evidence" value="ECO:0007669"/>
    <property type="project" value="UniProtKB-UniRule"/>
</dbReference>
<dbReference type="eggNOG" id="COG0283">
    <property type="taxonomic scope" value="Bacteria"/>
</dbReference>
<evidence type="ECO:0000256" key="5">
    <source>
        <dbReference type="ARBA" id="ARBA00022840"/>
    </source>
</evidence>
<sequence length="238" mass="27143">MLFIINSKKLKKITIAIDGYSSTGKSTLAKQLAKHLGYVYVDTGAMYRAVTFFAMQHHYVSENHLDKNKLIESLPDLHLHFEFNPDLGFAEMFLNGKNVETEIRTLEVSRLVSKIAEISEVRSKLVEQQQQMGKHKAIVMDGRDIGTVVFPNAELKIFMTASPETRAQRRFDELVDKGQHVTYQDVLQNVMERDYIDTHREDSPLVKAADAIEVDNSAMTRKQQFQLVLSLVDEKVIA</sequence>
<keyword evidence="3 8" id="KW-0547">Nucleotide-binding</keyword>
<dbReference type="Gene3D" id="3.40.50.300">
    <property type="entry name" value="P-loop containing nucleotide triphosphate hydrolases"/>
    <property type="match status" value="1"/>
</dbReference>
<feature type="domain" description="Cytidylate kinase" evidence="9">
    <location>
        <begin position="15"/>
        <end position="232"/>
    </location>
</feature>
<evidence type="ECO:0000256" key="1">
    <source>
        <dbReference type="ARBA" id="ARBA00009427"/>
    </source>
</evidence>
<dbReference type="GO" id="GO:0036430">
    <property type="term" value="F:CMP kinase activity"/>
    <property type="evidence" value="ECO:0007669"/>
    <property type="project" value="RHEA"/>
</dbReference>
<dbReference type="Proteomes" id="UP000182124">
    <property type="component" value="Unassembled WGS sequence"/>
</dbReference>
<comment type="catalytic activity">
    <reaction evidence="6 8">
        <text>dCMP + ATP = dCDP + ADP</text>
        <dbReference type="Rhea" id="RHEA:25094"/>
        <dbReference type="ChEBI" id="CHEBI:30616"/>
        <dbReference type="ChEBI" id="CHEBI:57566"/>
        <dbReference type="ChEBI" id="CHEBI:58593"/>
        <dbReference type="ChEBI" id="CHEBI:456216"/>
        <dbReference type="EC" id="2.7.4.25"/>
    </reaction>
</comment>
<organism evidence="10 11">
    <name type="scientific">Flavobacterium saliperosum</name>
    <dbReference type="NCBI Taxonomy" id="329186"/>
    <lineage>
        <taxon>Bacteria</taxon>
        <taxon>Pseudomonadati</taxon>
        <taxon>Bacteroidota</taxon>
        <taxon>Flavobacteriia</taxon>
        <taxon>Flavobacteriales</taxon>
        <taxon>Flavobacteriaceae</taxon>
        <taxon>Flavobacterium</taxon>
    </lineage>
</organism>
<evidence type="ECO:0000313" key="10">
    <source>
        <dbReference type="EMBL" id="SCX18385.1"/>
    </source>
</evidence>
<protein>
    <recommendedName>
        <fullName evidence="8">Cytidylate kinase</fullName>
        <shortName evidence="8">CK</shortName>
        <ecNumber evidence="8">2.7.4.25</ecNumber>
    </recommendedName>
    <alternativeName>
        <fullName evidence="8">Cytidine monophosphate kinase</fullName>
        <shortName evidence="8">CMP kinase</shortName>
    </alternativeName>
</protein>
<accession>A0A1G4W8A3</accession>
<keyword evidence="4 8" id="KW-0418">Kinase</keyword>
<evidence type="ECO:0000256" key="6">
    <source>
        <dbReference type="ARBA" id="ARBA00047615"/>
    </source>
</evidence>
<comment type="subcellular location">
    <subcellularLocation>
        <location evidence="8">Cytoplasm</location>
    </subcellularLocation>
</comment>
<name>A0A1G4W8A3_9FLAO</name>
<dbReference type="InterPro" id="IPR027417">
    <property type="entry name" value="P-loop_NTPase"/>
</dbReference>
<evidence type="ECO:0000256" key="4">
    <source>
        <dbReference type="ARBA" id="ARBA00022777"/>
    </source>
</evidence>
<evidence type="ECO:0000313" key="11">
    <source>
        <dbReference type="Proteomes" id="UP000182124"/>
    </source>
</evidence>
<dbReference type="NCBIfam" id="TIGR00017">
    <property type="entry name" value="cmk"/>
    <property type="match status" value="1"/>
</dbReference>
<dbReference type="STRING" id="329186.SAMN02927925_02684"/>
<dbReference type="PANTHER" id="PTHR21299:SF2">
    <property type="entry name" value="CYTIDYLATE KINASE"/>
    <property type="match status" value="1"/>
</dbReference>
<gene>
    <name evidence="8" type="primary">cmk</name>
    <name evidence="10" type="ORF">SAMN02927925_02684</name>
</gene>
<evidence type="ECO:0000256" key="8">
    <source>
        <dbReference type="HAMAP-Rule" id="MF_00238"/>
    </source>
</evidence>
<evidence type="ECO:0000256" key="3">
    <source>
        <dbReference type="ARBA" id="ARBA00022741"/>
    </source>
</evidence>
<dbReference type="GO" id="GO:0015949">
    <property type="term" value="P:nucleobase-containing small molecule interconversion"/>
    <property type="evidence" value="ECO:0007669"/>
    <property type="project" value="TreeGrafter"/>
</dbReference>
<evidence type="ECO:0000256" key="7">
    <source>
        <dbReference type="ARBA" id="ARBA00048478"/>
    </source>
</evidence>
<dbReference type="HAMAP" id="MF_00238">
    <property type="entry name" value="Cytidyl_kinase_type1"/>
    <property type="match status" value="1"/>
</dbReference>
<comment type="similarity">
    <text evidence="1 8">Belongs to the cytidylate kinase family. Type 1 subfamily.</text>
</comment>
<evidence type="ECO:0000256" key="2">
    <source>
        <dbReference type="ARBA" id="ARBA00022679"/>
    </source>
</evidence>